<evidence type="ECO:0000313" key="3">
    <source>
        <dbReference type="EMBL" id="OKL53031.1"/>
    </source>
</evidence>
<dbReference type="EMBL" id="MQVR01000097">
    <property type="protein sequence ID" value="OKL53031.1"/>
    <property type="molecule type" value="Genomic_DNA"/>
</dbReference>
<dbReference type="PANTHER" id="PTHR43364">
    <property type="entry name" value="NADH-SPECIFIC METHYLGLYOXAL REDUCTASE-RELATED"/>
    <property type="match status" value="1"/>
</dbReference>
<dbReference type="Proteomes" id="UP000185628">
    <property type="component" value="Unassembled WGS sequence"/>
</dbReference>
<sequence length="124" mass="13314">MPAAINYNLGIFPYFPLASGLLTGKYTDGKAPRGSRLSRGDKLAQADLEQLKKLRELAHDIDASKSAIAIAWLALRPQVASVIAGATKPEQIEANAAALDVELTVETLQRLDEIFPSPAKVALF</sequence>
<organism evidence="3 4">
    <name type="scientific">Bowdeniella nasicola</name>
    <dbReference type="NCBI Taxonomy" id="208480"/>
    <lineage>
        <taxon>Bacteria</taxon>
        <taxon>Bacillati</taxon>
        <taxon>Actinomycetota</taxon>
        <taxon>Actinomycetes</taxon>
        <taxon>Actinomycetales</taxon>
        <taxon>Actinomycetaceae</taxon>
        <taxon>Bowdeniella</taxon>
    </lineage>
</organism>
<dbReference type="AlphaFoldDB" id="A0A1Q5PZH5"/>
<proteinExistence type="predicted"/>
<dbReference type="Gene3D" id="3.20.20.100">
    <property type="entry name" value="NADP-dependent oxidoreductase domain"/>
    <property type="match status" value="1"/>
</dbReference>
<feature type="domain" description="NADP-dependent oxidoreductase" evidence="2">
    <location>
        <begin position="6"/>
        <end position="114"/>
    </location>
</feature>
<dbReference type="InterPro" id="IPR023210">
    <property type="entry name" value="NADP_OxRdtase_dom"/>
</dbReference>
<dbReference type="InterPro" id="IPR036812">
    <property type="entry name" value="NAD(P)_OxRdtase_dom_sf"/>
</dbReference>
<gene>
    <name evidence="3" type="ORF">BSZ39_11650</name>
</gene>
<accession>A0A1Q5PZH5</accession>
<dbReference type="GO" id="GO:0016491">
    <property type="term" value="F:oxidoreductase activity"/>
    <property type="evidence" value="ECO:0007669"/>
    <property type="project" value="UniProtKB-KW"/>
</dbReference>
<protein>
    <recommendedName>
        <fullName evidence="2">NADP-dependent oxidoreductase domain-containing protein</fullName>
    </recommendedName>
</protein>
<dbReference type="GO" id="GO:0005829">
    <property type="term" value="C:cytosol"/>
    <property type="evidence" value="ECO:0007669"/>
    <property type="project" value="TreeGrafter"/>
</dbReference>
<name>A0A1Q5PZH5_9ACTO</name>
<dbReference type="Pfam" id="PF00248">
    <property type="entry name" value="Aldo_ket_red"/>
    <property type="match status" value="1"/>
</dbReference>
<keyword evidence="1" id="KW-0560">Oxidoreductase</keyword>
<evidence type="ECO:0000259" key="2">
    <source>
        <dbReference type="Pfam" id="PF00248"/>
    </source>
</evidence>
<evidence type="ECO:0000313" key="4">
    <source>
        <dbReference type="Proteomes" id="UP000185628"/>
    </source>
</evidence>
<dbReference type="PANTHER" id="PTHR43364:SF4">
    <property type="entry name" value="NAD(P)-LINKED OXIDOREDUCTASE SUPERFAMILY PROTEIN"/>
    <property type="match status" value="1"/>
</dbReference>
<reference evidence="4" key="1">
    <citation type="submission" date="2016-12" db="EMBL/GenBank/DDBJ databases">
        <authorList>
            <person name="Meng X."/>
        </authorList>
    </citation>
    <scope>NUCLEOTIDE SEQUENCE [LARGE SCALE GENOMIC DNA]</scope>
    <source>
        <strain evidence="4">DSM 19116</strain>
    </source>
</reference>
<dbReference type="InterPro" id="IPR050523">
    <property type="entry name" value="AKR_Detox_Biosynth"/>
</dbReference>
<comment type="caution">
    <text evidence="3">The sequence shown here is derived from an EMBL/GenBank/DDBJ whole genome shotgun (WGS) entry which is preliminary data.</text>
</comment>
<keyword evidence="4" id="KW-1185">Reference proteome</keyword>
<dbReference type="SUPFAM" id="SSF51430">
    <property type="entry name" value="NAD(P)-linked oxidoreductase"/>
    <property type="match status" value="1"/>
</dbReference>
<evidence type="ECO:0000256" key="1">
    <source>
        <dbReference type="ARBA" id="ARBA00023002"/>
    </source>
</evidence>